<dbReference type="InterPro" id="IPR011051">
    <property type="entry name" value="RmlC_Cupin_sf"/>
</dbReference>
<dbReference type="PANTHER" id="PTHR21047:SF2">
    <property type="entry name" value="THYMIDINE DIPHOSPHO-4-KETO-RHAMNOSE 3,5-EPIMERASE"/>
    <property type="match status" value="1"/>
</dbReference>
<dbReference type="SUPFAM" id="SSF51182">
    <property type="entry name" value="RmlC-like cupins"/>
    <property type="match status" value="1"/>
</dbReference>
<evidence type="ECO:0000256" key="4">
    <source>
        <dbReference type="ARBA" id="ARBA00019595"/>
    </source>
</evidence>
<evidence type="ECO:0000313" key="9">
    <source>
        <dbReference type="EMBL" id="QBI04647.1"/>
    </source>
</evidence>
<evidence type="ECO:0000313" key="11">
    <source>
        <dbReference type="Proteomes" id="UP000628442"/>
    </source>
</evidence>
<dbReference type="GO" id="GO:0005829">
    <property type="term" value="C:cytosol"/>
    <property type="evidence" value="ECO:0007669"/>
    <property type="project" value="TreeGrafter"/>
</dbReference>
<evidence type="ECO:0000256" key="3">
    <source>
        <dbReference type="ARBA" id="ARBA00012098"/>
    </source>
</evidence>
<protein>
    <recommendedName>
        <fullName evidence="4 7">dTDP-4-dehydrorhamnose 3,5-epimerase</fullName>
        <ecNumber evidence="3 7">5.1.3.13</ecNumber>
    </recommendedName>
    <alternativeName>
        <fullName evidence="7">Thymidine diphospho-4-keto-rhamnose 3,5-epimerase</fullName>
    </alternativeName>
</protein>
<evidence type="ECO:0000313" key="10">
    <source>
        <dbReference type="Proteomes" id="UP000292307"/>
    </source>
</evidence>
<dbReference type="GO" id="GO:0000271">
    <property type="term" value="P:polysaccharide biosynthetic process"/>
    <property type="evidence" value="ECO:0007669"/>
    <property type="project" value="TreeGrafter"/>
</dbReference>
<accession>A0A411X6L2</accession>
<dbReference type="Gene3D" id="2.60.120.10">
    <property type="entry name" value="Jelly Rolls"/>
    <property type="match status" value="1"/>
</dbReference>
<dbReference type="InterPro" id="IPR014710">
    <property type="entry name" value="RmlC-like_jellyroll"/>
</dbReference>
<sequence length="180" mass="19968">MDILPTSIPGCFELRPIVRRDERGSFTKVFHEDVFRDAGLRTDFAEEYYSISQQGVLRGLHFQVPPHDHAKLVYCPQGRVLDAALDLRRGSPTYGRHLALELSGEAGNMLYLPAGLAHGFYTLSEQALMVYKVTSTYAPAHDGGVLWNSAGIDWPDSAPLLSPRDRTFPTLADFDSPFAA</sequence>
<gene>
    <name evidence="8" type="primary">rfbC</name>
    <name evidence="9" type="ORF">EYF70_30335</name>
    <name evidence="8" type="ORF">GCM10007387_08920</name>
</gene>
<feature type="site" description="Participates in a stacking interaction with the thymidine ring of dTDP-4-oxo-6-deoxyglucose" evidence="6">
    <location>
        <position position="137"/>
    </location>
</feature>
<dbReference type="RefSeq" id="WP_131148708.1">
    <property type="nucleotide sequence ID" value="NZ_BMWV01000001.1"/>
</dbReference>
<evidence type="ECO:0000256" key="1">
    <source>
        <dbReference type="ARBA" id="ARBA00001298"/>
    </source>
</evidence>
<dbReference type="EMBL" id="BMWV01000001">
    <property type="protein sequence ID" value="GGY28925.1"/>
    <property type="molecule type" value="Genomic_DNA"/>
</dbReference>
<evidence type="ECO:0000256" key="7">
    <source>
        <dbReference type="RuleBase" id="RU364069"/>
    </source>
</evidence>
<dbReference type="GO" id="GO:0019305">
    <property type="term" value="P:dTDP-rhamnose biosynthetic process"/>
    <property type="evidence" value="ECO:0007669"/>
    <property type="project" value="UniProtKB-UniRule"/>
</dbReference>
<evidence type="ECO:0000256" key="2">
    <source>
        <dbReference type="ARBA" id="ARBA00001997"/>
    </source>
</evidence>
<comment type="similarity">
    <text evidence="7">Belongs to the dTDP-4-dehydrorhamnose 3,5-epimerase family.</text>
</comment>
<dbReference type="PANTHER" id="PTHR21047">
    <property type="entry name" value="DTDP-6-DEOXY-D-GLUCOSE-3,5 EPIMERASE"/>
    <property type="match status" value="1"/>
</dbReference>
<evidence type="ECO:0000256" key="5">
    <source>
        <dbReference type="PIRSR" id="PIRSR600888-1"/>
    </source>
</evidence>
<feature type="active site" description="Proton acceptor" evidence="5">
    <location>
        <position position="61"/>
    </location>
</feature>
<dbReference type="GO" id="GO:0008830">
    <property type="term" value="F:dTDP-4-dehydrorhamnose 3,5-epimerase activity"/>
    <property type="evidence" value="ECO:0007669"/>
    <property type="project" value="UniProtKB-UniRule"/>
</dbReference>
<comment type="function">
    <text evidence="2 7">Catalyzes the epimerization of the C3' and C5'positions of dTDP-6-deoxy-D-xylo-4-hexulose, forming dTDP-6-deoxy-L-lyxo-4-hexulose.</text>
</comment>
<keyword evidence="10" id="KW-1185">Reference proteome</keyword>
<dbReference type="EC" id="5.1.3.13" evidence="3 7"/>
<dbReference type="AlphaFoldDB" id="A0A411X6L2"/>
<comment type="pathway">
    <text evidence="7">Carbohydrate biosynthesis; dTDP-L-rhamnose biosynthesis.</text>
</comment>
<dbReference type="Proteomes" id="UP000628442">
    <property type="component" value="Unassembled WGS sequence"/>
</dbReference>
<reference evidence="8" key="1">
    <citation type="journal article" date="2014" name="Int. J. Syst. Evol. Microbiol.">
        <title>Complete genome sequence of Corynebacterium casei LMG S-19264T (=DSM 44701T), isolated from a smear-ripened cheese.</title>
        <authorList>
            <consortium name="US DOE Joint Genome Institute (JGI-PGF)"/>
            <person name="Walter F."/>
            <person name="Albersmeier A."/>
            <person name="Kalinowski J."/>
            <person name="Ruckert C."/>
        </authorList>
    </citation>
    <scope>NUCLEOTIDE SEQUENCE</scope>
    <source>
        <strain evidence="8">KCTC 12343</strain>
    </source>
</reference>
<evidence type="ECO:0000313" key="8">
    <source>
        <dbReference type="EMBL" id="GGY28925.1"/>
    </source>
</evidence>
<dbReference type="Proteomes" id="UP000292307">
    <property type="component" value="Chromosome"/>
</dbReference>
<dbReference type="InterPro" id="IPR000888">
    <property type="entry name" value="RmlC-like"/>
</dbReference>
<comment type="catalytic activity">
    <reaction evidence="1 7">
        <text>dTDP-4-dehydro-6-deoxy-alpha-D-glucose = dTDP-4-dehydro-beta-L-rhamnose</text>
        <dbReference type="Rhea" id="RHEA:16969"/>
        <dbReference type="ChEBI" id="CHEBI:57649"/>
        <dbReference type="ChEBI" id="CHEBI:62830"/>
        <dbReference type="EC" id="5.1.3.13"/>
    </reaction>
</comment>
<reference evidence="8" key="3">
    <citation type="submission" date="2022-12" db="EMBL/GenBank/DDBJ databases">
        <authorList>
            <person name="Sun Q."/>
            <person name="Kim S."/>
        </authorList>
    </citation>
    <scope>NUCLEOTIDE SEQUENCE</scope>
    <source>
        <strain evidence="8">KCTC 12343</strain>
    </source>
</reference>
<dbReference type="EMBL" id="CP036401">
    <property type="protein sequence ID" value="QBI04647.1"/>
    <property type="molecule type" value="Genomic_DNA"/>
</dbReference>
<proteinExistence type="inferred from homology"/>
<keyword evidence="7 9" id="KW-0413">Isomerase</keyword>
<comment type="subunit">
    <text evidence="7">Homodimer.</text>
</comment>
<dbReference type="OrthoDB" id="9800680at2"/>
<evidence type="ECO:0000256" key="6">
    <source>
        <dbReference type="PIRSR" id="PIRSR600888-3"/>
    </source>
</evidence>
<name>A0A411X6L2_9BURK</name>
<dbReference type="CDD" id="cd00438">
    <property type="entry name" value="cupin_RmlC"/>
    <property type="match status" value="1"/>
</dbReference>
<feature type="active site" description="Proton donor" evidence="5">
    <location>
        <position position="131"/>
    </location>
</feature>
<reference evidence="9 10" key="2">
    <citation type="submission" date="2019-02" db="EMBL/GenBank/DDBJ databases">
        <title>Draft Genome Sequences of Six Type Strains of the Genus Massilia.</title>
        <authorList>
            <person name="Miess H."/>
            <person name="Frediansyhah A."/>
            <person name="Gross H."/>
        </authorList>
    </citation>
    <scope>NUCLEOTIDE SEQUENCE [LARGE SCALE GENOMIC DNA]</scope>
    <source>
        <strain evidence="9 10">DSM 17472</strain>
    </source>
</reference>
<organism evidence="8 11">
    <name type="scientific">Pseudoduganella albidiflava</name>
    <dbReference type="NCBI Taxonomy" id="321983"/>
    <lineage>
        <taxon>Bacteria</taxon>
        <taxon>Pseudomonadati</taxon>
        <taxon>Pseudomonadota</taxon>
        <taxon>Betaproteobacteria</taxon>
        <taxon>Burkholderiales</taxon>
        <taxon>Oxalobacteraceae</taxon>
        <taxon>Telluria group</taxon>
        <taxon>Pseudoduganella</taxon>
    </lineage>
</organism>
<dbReference type="Pfam" id="PF00908">
    <property type="entry name" value="dTDP_sugar_isom"/>
    <property type="match status" value="1"/>
</dbReference>
<dbReference type="NCBIfam" id="TIGR01221">
    <property type="entry name" value="rmlC"/>
    <property type="match status" value="1"/>
</dbReference>